<evidence type="ECO:0000256" key="5">
    <source>
        <dbReference type="ARBA" id="ARBA00022960"/>
    </source>
</evidence>
<dbReference type="Proteomes" id="UP000253769">
    <property type="component" value="Unassembled WGS sequence"/>
</dbReference>
<evidence type="ECO:0000256" key="3">
    <source>
        <dbReference type="ARBA" id="ARBA00022475"/>
    </source>
</evidence>
<dbReference type="PANTHER" id="PTHR37484:SF1">
    <property type="entry name" value="ROD SHAPE-DETERMINING PROTEIN MRED"/>
    <property type="match status" value="1"/>
</dbReference>
<accession>A0A369WGQ5</accession>
<dbReference type="InterPro" id="IPR007227">
    <property type="entry name" value="Cell_shape_determining_MreD"/>
</dbReference>
<comment type="function">
    <text evidence="8">Involved in formation of the rod shape of the cell. May also contribute to regulation of formation of penicillin-binding proteins.</text>
</comment>
<comment type="similarity">
    <text evidence="2 8">Belongs to the MreD family.</text>
</comment>
<dbReference type="GO" id="GO:0008360">
    <property type="term" value="P:regulation of cell shape"/>
    <property type="evidence" value="ECO:0007669"/>
    <property type="project" value="UniProtKB-UniRule"/>
</dbReference>
<evidence type="ECO:0000256" key="8">
    <source>
        <dbReference type="PIRNR" id="PIRNR018472"/>
    </source>
</evidence>
<feature type="transmembrane region" description="Helical" evidence="9">
    <location>
        <begin position="132"/>
        <end position="152"/>
    </location>
</feature>
<dbReference type="PANTHER" id="PTHR37484">
    <property type="entry name" value="ROD SHAPE-DETERMINING PROTEIN MRED"/>
    <property type="match status" value="1"/>
</dbReference>
<proteinExistence type="inferred from homology"/>
<keyword evidence="4 9" id="KW-0812">Transmembrane</keyword>
<dbReference type="GO" id="GO:0005886">
    <property type="term" value="C:plasma membrane"/>
    <property type="evidence" value="ECO:0007669"/>
    <property type="project" value="UniProtKB-SubCell"/>
</dbReference>
<dbReference type="InterPro" id="IPR026034">
    <property type="entry name" value="MreD_proteobac"/>
</dbReference>
<evidence type="ECO:0000256" key="1">
    <source>
        <dbReference type="ARBA" id="ARBA00004651"/>
    </source>
</evidence>
<dbReference type="AlphaFoldDB" id="A0A369WGQ5"/>
<evidence type="ECO:0000313" key="11">
    <source>
        <dbReference type="Proteomes" id="UP000253769"/>
    </source>
</evidence>
<keyword evidence="8" id="KW-0997">Cell inner membrane</keyword>
<dbReference type="PIRSF" id="PIRSF018472">
    <property type="entry name" value="MreD_proteobac"/>
    <property type="match status" value="1"/>
</dbReference>
<sequence length="162" mass="18357">MVAPPARGSWVILLSFMLALMLTEIPMPEPMEWGRPQWTVLVLIYWVAALPHRVGPWYAWIVGLLLDILQGSLLGIHALSLALVAALMKSLHQRFRMYPVWQQALLVMVLVGLYQLLLNWGQALGGAKSDSLLFLLPSLVSAFFWPWIFVLLRSIRRALKVS</sequence>
<comment type="caution">
    <text evidence="10">The sequence shown here is derived from an EMBL/GenBank/DDBJ whole genome shotgun (WGS) entry which is preliminary data.</text>
</comment>
<keyword evidence="7 8" id="KW-0472">Membrane</keyword>
<evidence type="ECO:0000256" key="6">
    <source>
        <dbReference type="ARBA" id="ARBA00022989"/>
    </source>
</evidence>
<dbReference type="Pfam" id="PF04093">
    <property type="entry name" value="MreD"/>
    <property type="match status" value="1"/>
</dbReference>
<keyword evidence="6 9" id="KW-1133">Transmembrane helix</keyword>
<name>A0A369WGQ5_9GAMM</name>
<keyword evidence="3 8" id="KW-1003">Cell membrane</keyword>
<dbReference type="EMBL" id="QQOH01000003">
    <property type="protein sequence ID" value="RDE19796.1"/>
    <property type="molecule type" value="Genomic_DNA"/>
</dbReference>
<evidence type="ECO:0000313" key="10">
    <source>
        <dbReference type="EMBL" id="RDE19796.1"/>
    </source>
</evidence>
<dbReference type="OrthoDB" id="6647425at2"/>
<feature type="transmembrane region" description="Helical" evidence="9">
    <location>
        <begin position="6"/>
        <end position="25"/>
    </location>
</feature>
<keyword evidence="11" id="KW-1185">Reference proteome</keyword>
<reference evidence="10 11" key="1">
    <citation type="submission" date="2018-07" db="EMBL/GenBank/DDBJ databases">
        <title>Motiliproteus coralliicola sp. nov., a bacterium isolated from Coral.</title>
        <authorList>
            <person name="Wang G."/>
        </authorList>
    </citation>
    <scope>NUCLEOTIDE SEQUENCE [LARGE SCALE GENOMIC DNA]</scope>
    <source>
        <strain evidence="10 11">C34</strain>
    </source>
</reference>
<feature type="transmembrane region" description="Helical" evidence="9">
    <location>
        <begin position="37"/>
        <end position="54"/>
    </location>
</feature>
<evidence type="ECO:0000256" key="7">
    <source>
        <dbReference type="ARBA" id="ARBA00023136"/>
    </source>
</evidence>
<feature type="transmembrane region" description="Helical" evidence="9">
    <location>
        <begin position="60"/>
        <end position="88"/>
    </location>
</feature>
<dbReference type="NCBIfam" id="TIGR03426">
    <property type="entry name" value="shape_MreD"/>
    <property type="match status" value="1"/>
</dbReference>
<feature type="transmembrane region" description="Helical" evidence="9">
    <location>
        <begin position="100"/>
        <end position="120"/>
    </location>
</feature>
<keyword evidence="5 8" id="KW-0133">Cell shape</keyword>
<evidence type="ECO:0000256" key="2">
    <source>
        <dbReference type="ARBA" id="ARBA00007776"/>
    </source>
</evidence>
<evidence type="ECO:0000256" key="4">
    <source>
        <dbReference type="ARBA" id="ARBA00022692"/>
    </source>
</evidence>
<gene>
    <name evidence="10" type="primary">mreD</name>
    <name evidence="10" type="ORF">DV711_13050</name>
</gene>
<protein>
    <recommendedName>
        <fullName evidence="8">Rod shape-determining protein MreD</fullName>
    </recommendedName>
</protein>
<evidence type="ECO:0000256" key="9">
    <source>
        <dbReference type="SAM" id="Phobius"/>
    </source>
</evidence>
<comment type="subcellular location">
    <subcellularLocation>
        <location evidence="8">Cell inner membrane</location>
    </subcellularLocation>
    <subcellularLocation>
        <location evidence="1">Cell membrane</location>
        <topology evidence="1">Multi-pass membrane protein</topology>
    </subcellularLocation>
</comment>
<organism evidence="10 11">
    <name type="scientific">Motiliproteus coralliicola</name>
    <dbReference type="NCBI Taxonomy" id="2283196"/>
    <lineage>
        <taxon>Bacteria</taxon>
        <taxon>Pseudomonadati</taxon>
        <taxon>Pseudomonadota</taxon>
        <taxon>Gammaproteobacteria</taxon>
        <taxon>Oceanospirillales</taxon>
        <taxon>Oceanospirillaceae</taxon>
        <taxon>Motiliproteus</taxon>
    </lineage>
</organism>
<dbReference type="RefSeq" id="WP_114696140.1">
    <property type="nucleotide sequence ID" value="NZ_QQOH01000003.1"/>
</dbReference>